<dbReference type="EMBL" id="VPFL01000010">
    <property type="protein sequence ID" value="TXF11848.1"/>
    <property type="molecule type" value="Genomic_DNA"/>
</dbReference>
<reference evidence="1 2" key="1">
    <citation type="submission" date="2019-08" db="EMBL/GenBank/DDBJ databases">
        <title>Pelomicrobium methylotrophicum gen. nov., sp. nov. a moderately thermophilic, facultatively anaerobic, lithoautotrophic and methylotrophic bacterium isolated from a terrestrial mud volcano.</title>
        <authorList>
            <person name="Slobodkina G.B."/>
            <person name="Merkel A.Y."/>
            <person name="Slobodkin A.I."/>
        </authorList>
    </citation>
    <scope>NUCLEOTIDE SEQUENCE [LARGE SCALE GENOMIC DNA]</scope>
    <source>
        <strain evidence="1 2">SM250</strain>
    </source>
</reference>
<proteinExistence type="predicted"/>
<accession>A0A5C7EUE4</accession>
<name>A0A5C7EUE4_9PROT</name>
<gene>
    <name evidence="1" type="ORF">FR698_08705</name>
</gene>
<dbReference type="InParanoid" id="A0A5C7EUE4"/>
<protein>
    <submittedName>
        <fullName evidence="1">Uncharacterized protein</fullName>
    </submittedName>
</protein>
<dbReference type="Proteomes" id="UP000321201">
    <property type="component" value="Unassembled WGS sequence"/>
</dbReference>
<comment type="caution">
    <text evidence="1">The sequence shown here is derived from an EMBL/GenBank/DDBJ whole genome shotgun (WGS) entry which is preliminary data.</text>
</comment>
<evidence type="ECO:0000313" key="2">
    <source>
        <dbReference type="Proteomes" id="UP000321201"/>
    </source>
</evidence>
<dbReference type="RefSeq" id="WP_147799811.1">
    <property type="nucleotide sequence ID" value="NZ_VPFL01000010.1"/>
</dbReference>
<organism evidence="1 2">
    <name type="scientific">Pelomicrobium methylotrophicum</name>
    <dbReference type="NCBI Taxonomy" id="2602750"/>
    <lineage>
        <taxon>Bacteria</taxon>
        <taxon>Pseudomonadati</taxon>
        <taxon>Pseudomonadota</taxon>
        <taxon>Hydrogenophilia</taxon>
        <taxon>Hydrogenophilia incertae sedis</taxon>
        <taxon>Pelomicrobium</taxon>
    </lineage>
</organism>
<keyword evidence="2" id="KW-1185">Reference proteome</keyword>
<sequence>MRLEHRRVAGNDKQIPDKKAVFDEFESFRETRRRHAPWGARGKRAFLLSRPQDTAQEWIRRRAALIVDQQQHGMLLEMASPRRCEHHPGFSCHGLGKREAQQEICVMNPTACASPDFS</sequence>
<dbReference type="AlphaFoldDB" id="A0A5C7EUE4"/>
<evidence type="ECO:0000313" key="1">
    <source>
        <dbReference type="EMBL" id="TXF11848.1"/>
    </source>
</evidence>